<evidence type="ECO:0000256" key="4">
    <source>
        <dbReference type="ARBA" id="ARBA00022847"/>
    </source>
</evidence>
<accession>A0AAD9VD58</accession>
<dbReference type="EMBL" id="JARQWQ010000009">
    <property type="protein sequence ID" value="KAK2569989.1"/>
    <property type="molecule type" value="Genomic_DNA"/>
</dbReference>
<dbReference type="GO" id="GO:0005313">
    <property type="term" value="F:L-glutamate transmembrane transporter activity"/>
    <property type="evidence" value="ECO:0007669"/>
    <property type="project" value="TreeGrafter"/>
</dbReference>
<keyword evidence="4 8" id="KW-0769">Symport</keyword>
<evidence type="ECO:0000256" key="5">
    <source>
        <dbReference type="ARBA" id="ARBA00022989"/>
    </source>
</evidence>
<evidence type="ECO:0000256" key="8">
    <source>
        <dbReference type="RuleBase" id="RU361216"/>
    </source>
</evidence>
<keyword evidence="3 8" id="KW-0812">Transmembrane</keyword>
<dbReference type="Proteomes" id="UP001249851">
    <property type="component" value="Unassembled WGS sequence"/>
</dbReference>
<keyword evidence="6 8" id="KW-0472">Membrane</keyword>
<keyword evidence="5 8" id="KW-1133">Transmembrane helix</keyword>
<dbReference type="InterPro" id="IPR001991">
    <property type="entry name" value="Na-dicarboxylate_symporter"/>
</dbReference>
<reference evidence="10" key="1">
    <citation type="journal article" date="2023" name="G3 (Bethesda)">
        <title>Whole genome assembly and annotation of the endangered Caribbean coral Acropora cervicornis.</title>
        <authorList>
            <person name="Selwyn J.D."/>
            <person name="Vollmer S.V."/>
        </authorList>
    </citation>
    <scope>NUCLEOTIDE SEQUENCE</scope>
    <source>
        <strain evidence="10">K2</strain>
    </source>
</reference>
<evidence type="ECO:0000256" key="7">
    <source>
        <dbReference type="ARBA" id="ARBA00023180"/>
    </source>
</evidence>
<dbReference type="Gene3D" id="1.10.3860.10">
    <property type="entry name" value="Sodium:dicarboxylate symporter"/>
    <property type="match status" value="1"/>
</dbReference>
<dbReference type="PANTHER" id="PTHR11958">
    <property type="entry name" value="SODIUM/DICARBOXYLATE SYMPORTER-RELATED"/>
    <property type="match status" value="1"/>
</dbReference>
<evidence type="ECO:0000256" key="3">
    <source>
        <dbReference type="ARBA" id="ARBA00022692"/>
    </source>
</evidence>
<dbReference type="GO" id="GO:0005886">
    <property type="term" value="C:plasma membrane"/>
    <property type="evidence" value="ECO:0007669"/>
    <property type="project" value="TreeGrafter"/>
</dbReference>
<evidence type="ECO:0000313" key="10">
    <source>
        <dbReference type="EMBL" id="KAK2569989.1"/>
    </source>
</evidence>
<gene>
    <name evidence="10" type="ORF">P5673_005856</name>
</gene>
<keyword evidence="2 8" id="KW-0813">Transport</keyword>
<comment type="similarity">
    <text evidence="8">Belongs to the dicarboxylate/amino acid:cation symporter (DAACS) (TC 2.A.23) family.</text>
</comment>
<keyword evidence="11" id="KW-1185">Reference proteome</keyword>
<dbReference type="SUPFAM" id="SSF118215">
    <property type="entry name" value="Proton glutamate symport protein"/>
    <property type="match status" value="1"/>
</dbReference>
<feature type="transmembrane region" description="Helical" evidence="8">
    <location>
        <begin position="225"/>
        <end position="243"/>
    </location>
</feature>
<feature type="transmembrane region" description="Helical" evidence="8">
    <location>
        <begin position="76"/>
        <end position="100"/>
    </location>
</feature>
<evidence type="ECO:0000313" key="11">
    <source>
        <dbReference type="Proteomes" id="UP001249851"/>
    </source>
</evidence>
<dbReference type="InterPro" id="IPR050746">
    <property type="entry name" value="DAACS"/>
</dbReference>
<comment type="caution">
    <text evidence="10">The sequence shown here is derived from an EMBL/GenBank/DDBJ whole genome shotgun (WGS) entry which is preliminary data.</text>
</comment>
<feature type="region of interest" description="Disordered" evidence="9">
    <location>
        <begin position="510"/>
        <end position="530"/>
    </location>
</feature>
<keyword evidence="7" id="KW-0325">Glycoprotein</keyword>
<name>A0AAD9VD58_ACRCE</name>
<dbReference type="GO" id="GO:0015501">
    <property type="term" value="F:glutamate:sodium symporter activity"/>
    <property type="evidence" value="ECO:0007669"/>
    <property type="project" value="TreeGrafter"/>
</dbReference>
<dbReference type="PROSITE" id="PS00714">
    <property type="entry name" value="NA_DICARBOXYL_SYMP_2"/>
    <property type="match status" value="1"/>
</dbReference>
<feature type="transmembrane region" description="Helical" evidence="8">
    <location>
        <begin position="263"/>
        <end position="284"/>
    </location>
</feature>
<evidence type="ECO:0000256" key="9">
    <source>
        <dbReference type="SAM" id="MobiDB-lite"/>
    </source>
</evidence>
<dbReference type="PROSITE" id="PS00713">
    <property type="entry name" value="NA_DICARBOXYL_SYMP_1"/>
    <property type="match status" value="1"/>
</dbReference>
<dbReference type="GO" id="GO:0015175">
    <property type="term" value="F:neutral L-amino acid transmembrane transporter activity"/>
    <property type="evidence" value="ECO:0007669"/>
    <property type="project" value="TreeGrafter"/>
</dbReference>
<feature type="transmembrane region" description="Helical" evidence="8">
    <location>
        <begin position="31"/>
        <end position="50"/>
    </location>
</feature>
<feature type="compositionally biased region" description="Basic and acidic residues" evidence="9">
    <location>
        <begin position="510"/>
        <end position="520"/>
    </location>
</feature>
<dbReference type="Pfam" id="PF00375">
    <property type="entry name" value="SDF"/>
    <property type="match status" value="1"/>
</dbReference>
<dbReference type="PANTHER" id="PTHR11958:SF63">
    <property type="entry name" value="AMINO ACID TRANSPORTER"/>
    <property type="match status" value="1"/>
</dbReference>
<reference evidence="10" key="2">
    <citation type="journal article" date="2023" name="Science">
        <title>Genomic signatures of disease resistance in endangered staghorn corals.</title>
        <authorList>
            <person name="Vollmer S.V."/>
            <person name="Selwyn J.D."/>
            <person name="Despard B.A."/>
            <person name="Roesel C.L."/>
        </authorList>
    </citation>
    <scope>NUCLEOTIDE SEQUENCE</scope>
    <source>
        <strain evidence="10">K2</strain>
    </source>
</reference>
<comment type="subcellular location">
    <subcellularLocation>
        <location evidence="1 8">Membrane</location>
        <topology evidence="1 8">Multi-pass membrane protein</topology>
    </subcellularLocation>
</comment>
<dbReference type="PRINTS" id="PR00173">
    <property type="entry name" value="EDTRNSPORT"/>
</dbReference>
<evidence type="ECO:0000256" key="2">
    <source>
        <dbReference type="ARBA" id="ARBA00022448"/>
    </source>
</evidence>
<proteinExistence type="inferred from homology"/>
<evidence type="ECO:0000256" key="6">
    <source>
        <dbReference type="ARBA" id="ARBA00023136"/>
    </source>
</evidence>
<organism evidence="10 11">
    <name type="scientific">Acropora cervicornis</name>
    <name type="common">Staghorn coral</name>
    <dbReference type="NCBI Taxonomy" id="6130"/>
    <lineage>
        <taxon>Eukaryota</taxon>
        <taxon>Metazoa</taxon>
        <taxon>Cnidaria</taxon>
        <taxon>Anthozoa</taxon>
        <taxon>Hexacorallia</taxon>
        <taxon>Scleractinia</taxon>
        <taxon>Astrocoeniina</taxon>
        <taxon>Acroporidae</taxon>
        <taxon>Acropora</taxon>
    </lineage>
</organism>
<protein>
    <recommendedName>
        <fullName evidence="8">Amino acid transporter</fullName>
    </recommendedName>
</protein>
<dbReference type="InterPro" id="IPR036458">
    <property type="entry name" value="Na:dicarbo_symporter_sf"/>
</dbReference>
<feature type="transmembrane region" description="Helical" evidence="8">
    <location>
        <begin position="304"/>
        <end position="326"/>
    </location>
</feature>
<feature type="transmembrane region" description="Helical" evidence="8">
    <location>
        <begin position="112"/>
        <end position="134"/>
    </location>
</feature>
<dbReference type="AlphaFoldDB" id="A0AAD9VD58"/>
<evidence type="ECO:0000256" key="1">
    <source>
        <dbReference type="ARBA" id="ARBA00004141"/>
    </source>
</evidence>
<dbReference type="InterPro" id="IPR018107">
    <property type="entry name" value="Na-dicarboxylate_symporter_CS"/>
</dbReference>
<sequence>MGRGSGSGRLSSNNKCSRCCGAFCRRVRTDLLLVLIIIGVAIGFVIGALVNGPVNKIEDLEDRKTVLMLIGFPGELFMNVLKMLILPLIVASLICALAALDSKATGRVGRRALAYYLFTTILAVILGIVLVVSIRPGSSPPEDVDKEVKPYRTLDAFLDLIRSCFPSNIVAATFRQYKTKYTTAPDKIVYRNKTVNGTRGNYTKVKEIIEGSKTVPNGREVDPKGSINVLGIVVFSIVFGIVLGRTGERGMPLKAFFEALNEVIMKMVALVMWVSPIGICSLIANKVASMDDILKSLNMVGMYMATVIVGLFIHAFVIIPLLYLIAARKNPLTFYLGLRDAIITAFGTSSSSATLPTTMRCLEVYNKVDTRISRFVLPLGATVNMDGTALYEAVAAVFIAQANGITLNIGQLITTCFTATAASIGAAGIPQAGLVTMVLVLQAVNLPVNDIGLILAVDWLLDRIRTAVNVIGDSFGAGIVEHLSRDDLLSMDYTAREDTVPLEVLERYTPRPEGTNDVRASEASLRATNF</sequence>